<dbReference type="HOGENOM" id="CLU_157921_0_0_4"/>
<evidence type="ECO:0000313" key="2">
    <source>
        <dbReference type="Proteomes" id="UP000000425"/>
    </source>
</evidence>
<evidence type="ECO:0000313" key="1">
    <source>
        <dbReference type="EMBL" id="AAF41071.1"/>
    </source>
</evidence>
<dbReference type="PIR" id="E81173">
    <property type="entry name" value="E81173"/>
</dbReference>
<dbReference type="OrthoDB" id="8607526at2"/>
<dbReference type="KEGG" id="nme:NMB0650"/>
<proteinExistence type="predicted"/>
<accession>Q9K0F6</accession>
<dbReference type="PaxDb" id="122586-NMB0650"/>
<dbReference type="STRING" id="122586.NMB0650"/>
<sequence>MGSNEQRKVTMWKIIKEDSDDLEFAIKCLFSQSIDLNEFKLWIEQVIRDMPIEDIPFYIFDLADFDGGIADIDNIVGFVSSCRLSKSKKNALTGIAFLRGIDVYDPPISKEKALKALEKHPEIYQKFQHFFPFVELPPL</sequence>
<reference evidence="1 2" key="1">
    <citation type="journal article" date="2000" name="Science">
        <title>Complete genome sequence of Neisseria meningitidis serogroup B strain MC58.</title>
        <authorList>
            <person name="Tettelin H."/>
            <person name="Saunders N.J."/>
            <person name="Heidelberg J."/>
            <person name="Jeffries A.C."/>
            <person name="Nelson K.E."/>
            <person name="Eisen J.A."/>
            <person name="Ketchum K.A."/>
            <person name="Hood D.W."/>
            <person name="Peden J.F."/>
            <person name="Dodson R.J."/>
            <person name="Nelson W.C."/>
            <person name="Gwinn M.L."/>
            <person name="DeBoy R."/>
            <person name="Peterson J.D."/>
            <person name="Hickey E.K."/>
            <person name="Haft D.H."/>
            <person name="Salzberg S.L."/>
            <person name="White O."/>
            <person name="Fleischmann R.D."/>
            <person name="Dougherty B.A."/>
            <person name="Mason T."/>
            <person name="Ciecko A."/>
            <person name="Parksey D.S."/>
            <person name="Blair E."/>
            <person name="Cittone H."/>
            <person name="Clark E.B."/>
            <person name="Cotton M.D."/>
            <person name="Utterback T.R."/>
            <person name="Khouri H."/>
            <person name="Qin H."/>
            <person name="Vamathevan J."/>
            <person name="Gill J."/>
            <person name="Scarlato V."/>
            <person name="Masignani V."/>
            <person name="Pizza M."/>
            <person name="Grandi G."/>
            <person name="Sun L."/>
            <person name="Smith H.O."/>
            <person name="Fraser C.M."/>
            <person name="Moxon E.R."/>
            <person name="Rappuoli R."/>
            <person name="Venter J.C."/>
        </authorList>
    </citation>
    <scope>NUCLEOTIDE SEQUENCE [LARGE SCALE GENOMIC DNA]</scope>
    <source>
        <strain evidence="2">ATCC BAA-335 / MC58</strain>
    </source>
</reference>
<name>Q9K0F6_NEIMB</name>
<dbReference type="AlphaFoldDB" id="Q9K0F6"/>
<organism evidence="1 2">
    <name type="scientific">Neisseria meningitidis serogroup B (strain ATCC BAA-335 / MC58)</name>
    <dbReference type="NCBI Taxonomy" id="122586"/>
    <lineage>
        <taxon>Bacteria</taxon>
        <taxon>Pseudomonadati</taxon>
        <taxon>Pseudomonadota</taxon>
        <taxon>Betaproteobacteria</taxon>
        <taxon>Neisseriales</taxon>
        <taxon>Neisseriaceae</taxon>
        <taxon>Neisseria</taxon>
    </lineage>
</organism>
<dbReference type="PATRIC" id="fig|122586.8.peg.818"/>
<gene>
    <name evidence="1" type="ordered locus">NMB0650</name>
</gene>
<dbReference type="InParanoid" id="Q9K0F6"/>
<keyword evidence="2" id="KW-1185">Reference proteome</keyword>
<dbReference type="Proteomes" id="UP000000425">
    <property type="component" value="Chromosome"/>
</dbReference>
<dbReference type="EMBL" id="AE002098">
    <property type="protein sequence ID" value="AAF41071.1"/>
    <property type="molecule type" value="Genomic_DNA"/>
</dbReference>
<protein>
    <submittedName>
        <fullName evidence="1">Uncharacterized protein</fullName>
    </submittedName>
</protein>